<evidence type="ECO:0000256" key="17">
    <source>
        <dbReference type="ARBA" id="ARBA00032175"/>
    </source>
</evidence>
<evidence type="ECO:0000256" key="5">
    <source>
        <dbReference type="ARBA" id="ARBA00017962"/>
    </source>
</evidence>
<evidence type="ECO:0000256" key="10">
    <source>
        <dbReference type="ARBA" id="ARBA00022968"/>
    </source>
</evidence>
<keyword evidence="9" id="KW-0479">Metal-binding</keyword>
<dbReference type="Pfam" id="PF13896">
    <property type="entry name" value="Glyco_transf_49"/>
    <property type="match status" value="1"/>
</dbReference>
<evidence type="ECO:0000313" key="23">
    <source>
        <dbReference type="Proteomes" id="UP000478052"/>
    </source>
</evidence>
<evidence type="ECO:0000256" key="16">
    <source>
        <dbReference type="ARBA" id="ARBA00030723"/>
    </source>
</evidence>
<accession>A0A6G0YNT0</accession>
<evidence type="ECO:0000256" key="11">
    <source>
        <dbReference type="ARBA" id="ARBA00022989"/>
    </source>
</evidence>
<comment type="pathway">
    <text evidence="3">Protein modification; protein glycosylation.</text>
</comment>
<sequence length="510" mass="60012">MNNVDSVGPPDPVSNLRPIKYHIPKHESLAERQLRLKRIEVAKWNHEFWTNHNLRFIKEREAYKKCLSDKGISTATADQMSEFYKDFLDRNWKTHMTYNFEWYKKNISIGINRYSIFIHHILFVLLLYNIYLSLTLLKASSLSKDCGNEKSNSSYFHLTLSNGRWDSRRMVKTFDNVIIADQKPSGMVCLATQCSVDRLHSIVELAHNWNGSISTAIYVAGEELYYLQDYVRFLRRCYRSIRQTVTFHLALPANQFPQSAESGFTTDQLPCHQDPMIVLSNLLKLLPETLKQWRIRMPYPQNHLRNLARLNCQTHYTLVTDIDIIPNIDSAILLNTFLSERPKCLKCVYVLPTYEVHKSAIPPKNVTELIKLKSTGLARYFHMEVFKLNQMPTNFLMFEKSSKKYSGIYVSHKVPKYQLYYEPFYVSLNNVPSYDERFIGYGYTRNSQVYEMFAAKYQFEVLANIFTFQHSFASQKKKSNYREIQYAENLALFTKFKKEIAARYLLSHYL</sequence>
<evidence type="ECO:0000256" key="1">
    <source>
        <dbReference type="ARBA" id="ARBA00001936"/>
    </source>
</evidence>
<keyword evidence="13 21" id="KW-0472">Membrane</keyword>
<proteinExistence type="inferred from homology"/>
<dbReference type="Pfam" id="PF10231">
    <property type="entry name" value="COA8"/>
    <property type="match status" value="1"/>
</dbReference>
<evidence type="ECO:0000256" key="9">
    <source>
        <dbReference type="ARBA" id="ARBA00022723"/>
    </source>
</evidence>
<evidence type="ECO:0000256" key="14">
    <source>
        <dbReference type="ARBA" id="ARBA00023180"/>
    </source>
</evidence>
<keyword evidence="6" id="KW-0328">Glycosyltransferase</keyword>
<evidence type="ECO:0000256" key="6">
    <source>
        <dbReference type="ARBA" id="ARBA00022676"/>
    </source>
</evidence>
<keyword evidence="23" id="KW-1185">Reference proteome</keyword>
<dbReference type="InterPro" id="IPR043189">
    <property type="entry name" value="B4GAT1"/>
</dbReference>
<dbReference type="GO" id="GO:0097193">
    <property type="term" value="P:intrinsic apoptotic signaling pathway"/>
    <property type="evidence" value="ECO:0007669"/>
    <property type="project" value="InterPro"/>
</dbReference>
<evidence type="ECO:0000256" key="19">
    <source>
        <dbReference type="ARBA" id="ARBA00033291"/>
    </source>
</evidence>
<keyword evidence="10" id="KW-0735">Signal-anchor</keyword>
<dbReference type="InterPro" id="IPR018796">
    <property type="entry name" value="COA8"/>
</dbReference>
<evidence type="ECO:0000256" key="13">
    <source>
        <dbReference type="ARBA" id="ARBA00023136"/>
    </source>
</evidence>
<keyword evidence="14" id="KW-0325">Glycoprotein</keyword>
<dbReference type="AlphaFoldDB" id="A0A6G0YNT0"/>
<keyword evidence="11 21" id="KW-1133">Transmembrane helix</keyword>
<dbReference type="Proteomes" id="UP000478052">
    <property type="component" value="Unassembled WGS sequence"/>
</dbReference>
<evidence type="ECO:0000256" key="4">
    <source>
        <dbReference type="ARBA" id="ARBA00008539"/>
    </source>
</evidence>
<keyword evidence="15" id="KW-0464">Manganese</keyword>
<evidence type="ECO:0000256" key="18">
    <source>
        <dbReference type="ARBA" id="ARBA00032181"/>
    </source>
</evidence>
<dbReference type="GO" id="GO:0046872">
    <property type="term" value="F:metal ion binding"/>
    <property type="evidence" value="ECO:0007669"/>
    <property type="project" value="UniProtKB-KW"/>
</dbReference>
<evidence type="ECO:0000256" key="3">
    <source>
        <dbReference type="ARBA" id="ARBA00004922"/>
    </source>
</evidence>
<organism evidence="22 23">
    <name type="scientific">Aphis craccivora</name>
    <name type="common">Cowpea aphid</name>
    <dbReference type="NCBI Taxonomy" id="307492"/>
    <lineage>
        <taxon>Eukaryota</taxon>
        <taxon>Metazoa</taxon>
        <taxon>Ecdysozoa</taxon>
        <taxon>Arthropoda</taxon>
        <taxon>Hexapoda</taxon>
        <taxon>Insecta</taxon>
        <taxon>Pterygota</taxon>
        <taxon>Neoptera</taxon>
        <taxon>Paraneoptera</taxon>
        <taxon>Hemiptera</taxon>
        <taxon>Sternorrhyncha</taxon>
        <taxon>Aphidomorpha</taxon>
        <taxon>Aphidoidea</taxon>
        <taxon>Aphididae</taxon>
        <taxon>Aphidini</taxon>
        <taxon>Aphis</taxon>
        <taxon>Aphis</taxon>
    </lineage>
</organism>
<evidence type="ECO:0000256" key="12">
    <source>
        <dbReference type="ARBA" id="ARBA00023034"/>
    </source>
</evidence>
<evidence type="ECO:0000256" key="15">
    <source>
        <dbReference type="ARBA" id="ARBA00023211"/>
    </source>
</evidence>
<keyword evidence="7 22" id="KW-0808">Transferase</keyword>
<dbReference type="GO" id="GO:0035269">
    <property type="term" value="P:protein O-linked glycosylation via mannose"/>
    <property type="evidence" value="ECO:0007669"/>
    <property type="project" value="TreeGrafter"/>
</dbReference>
<evidence type="ECO:0000256" key="2">
    <source>
        <dbReference type="ARBA" id="ARBA00004323"/>
    </source>
</evidence>
<feature type="transmembrane region" description="Helical" evidence="21">
    <location>
        <begin position="114"/>
        <end position="134"/>
    </location>
</feature>
<evidence type="ECO:0000256" key="8">
    <source>
        <dbReference type="ARBA" id="ARBA00022692"/>
    </source>
</evidence>
<comment type="similarity">
    <text evidence="4">Belongs to the glycosyltransferase 49 family.</text>
</comment>
<comment type="catalytic activity">
    <reaction evidence="20">
        <text>3-O-[beta-D-Xyl-(1-&gt;4)-Rib-ol-P-Rib-ol-P-3-beta-D-GalNAc-(1-&gt;3)-beta-D-GlcNAc-(1-&gt;4)-(O-6-P-alpha-D-Man)]-Thr-[protein] + UDP-alpha-D-glucuronate = 3-O-[beta-D-GlcA-(1-&gt;3)-beta-D-Xyl-(1-&gt;4)-Rib-ol-P-Rib-ol-P-3-beta-D-GalNAc-(1-&gt;3)-beta-D-GlcNAc-(1-&gt;4)-(O-6-P-alpha-D-Man)]-Thr-[protein] + UDP + H(+)</text>
        <dbReference type="Rhea" id="RHEA:46860"/>
        <dbReference type="Rhea" id="RHEA-COMP:15023"/>
        <dbReference type="Rhea" id="RHEA-COMP:17482"/>
        <dbReference type="ChEBI" id="CHEBI:15378"/>
        <dbReference type="ChEBI" id="CHEBI:58052"/>
        <dbReference type="ChEBI" id="CHEBI:58223"/>
        <dbReference type="ChEBI" id="CHEBI:142405"/>
        <dbReference type="ChEBI" id="CHEBI:177336"/>
    </reaction>
</comment>
<comment type="caution">
    <text evidence="22">The sequence shown here is derived from an EMBL/GenBank/DDBJ whole genome shotgun (WGS) entry which is preliminary data.</text>
</comment>
<keyword evidence="12" id="KW-0333">Golgi apparatus</keyword>
<reference evidence="22 23" key="1">
    <citation type="submission" date="2019-08" db="EMBL/GenBank/DDBJ databases">
        <title>Whole genome of Aphis craccivora.</title>
        <authorList>
            <person name="Voronova N.V."/>
            <person name="Shulinski R.S."/>
            <person name="Bandarenka Y.V."/>
            <person name="Zhorov D.G."/>
            <person name="Warner D."/>
        </authorList>
    </citation>
    <scope>NUCLEOTIDE SEQUENCE [LARGE SCALE GENOMIC DNA]</scope>
    <source>
        <strain evidence="22">180601</strain>
        <tissue evidence="22">Whole Body</tissue>
    </source>
</reference>
<dbReference type="PANTHER" id="PTHR46420:SF1">
    <property type="entry name" value="BETA-1,4-GLUCURONYLTRANSFERASE 1"/>
    <property type="match status" value="1"/>
</dbReference>
<evidence type="ECO:0000313" key="22">
    <source>
        <dbReference type="EMBL" id="KAF0759136.1"/>
    </source>
</evidence>
<name>A0A6G0YNT0_APHCR</name>
<dbReference type="GO" id="GO:0000139">
    <property type="term" value="C:Golgi membrane"/>
    <property type="evidence" value="ECO:0007669"/>
    <property type="project" value="UniProtKB-SubCell"/>
</dbReference>
<evidence type="ECO:0000256" key="7">
    <source>
        <dbReference type="ARBA" id="ARBA00022679"/>
    </source>
</evidence>
<dbReference type="PANTHER" id="PTHR46420">
    <property type="entry name" value="BETA-1,4-GLUCURONYLTRANSFERASE 1"/>
    <property type="match status" value="1"/>
</dbReference>
<keyword evidence="8 21" id="KW-0812">Transmembrane</keyword>
<gene>
    <name evidence="22" type="ORF">FWK35_00016073</name>
</gene>
<evidence type="ECO:0000256" key="21">
    <source>
        <dbReference type="SAM" id="Phobius"/>
    </source>
</evidence>
<dbReference type="UniPathway" id="UPA00378"/>
<dbReference type="EMBL" id="VUJU01003097">
    <property type="protein sequence ID" value="KAF0759136.1"/>
    <property type="molecule type" value="Genomic_DNA"/>
</dbReference>
<comment type="cofactor">
    <cofactor evidence="1">
        <name>Mn(2+)</name>
        <dbReference type="ChEBI" id="CHEBI:29035"/>
    </cofactor>
</comment>
<evidence type="ECO:0000256" key="20">
    <source>
        <dbReference type="ARBA" id="ARBA00047852"/>
    </source>
</evidence>
<dbReference type="GO" id="GO:0015020">
    <property type="term" value="F:glucuronosyltransferase activity"/>
    <property type="evidence" value="ECO:0007669"/>
    <property type="project" value="InterPro"/>
</dbReference>
<comment type="subcellular location">
    <subcellularLocation>
        <location evidence="2">Golgi apparatus membrane</location>
        <topology evidence="2">Single-pass type II membrane protein</topology>
    </subcellularLocation>
</comment>
<dbReference type="OrthoDB" id="6479716at2759"/>
<protein>
    <recommendedName>
        <fullName evidence="5">Beta-1,4-glucuronyltransferase 1</fullName>
    </recommendedName>
    <alternativeName>
        <fullName evidence="16">I-beta-1,3-N-acetylglucosaminyltransferase</fullName>
    </alternativeName>
    <alternativeName>
        <fullName evidence="19">N-acetyllactosaminide beta-1,3-N-acetylglucosaminyltransferase</fullName>
    </alternativeName>
    <alternativeName>
        <fullName evidence="17">Poly-N-acetyllactosamine extension enzyme</fullName>
    </alternativeName>
    <alternativeName>
        <fullName evidence="18">UDP-GlcNAc:betaGal beta-1,3-N-acetylglucosaminyltransferase 1</fullName>
    </alternativeName>
</protein>